<dbReference type="InterPro" id="IPR037005">
    <property type="entry name" value="LuxS_sf"/>
</dbReference>
<dbReference type="InterPro" id="IPR003815">
    <property type="entry name" value="S-ribosylhomocysteinase"/>
</dbReference>
<keyword evidence="10" id="KW-0408">Iron</keyword>
<reference evidence="15 16" key="1">
    <citation type="submission" date="2019-01" db="EMBL/GenBank/DDBJ databases">
        <title>Whole Genome of Ornithobacterium rhinotracheale FARPER-174b.</title>
        <authorList>
            <person name="Tataje-Lavanda L.A."/>
            <person name="Montalvan A."/>
            <person name="Montesinos R."/>
            <person name="Zimic M."/>
            <person name="Fernandez-Sanchez M."/>
            <person name="Fernandez-Diaz M."/>
        </authorList>
    </citation>
    <scope>NUCLEOTIDE SEQUENCE [LARGE SCALE GENOMIC DNA]</scope>
    <source>
        <strain evidence="15 16">FARPER-174b</strain>
    </source>
</reference>
<dbReference type="Proteomes" id="UP000287701">
    <property type="component" value="Chromosome"/>
</dbReference>
<comment type="cofactor">
    <cofactor evidence="2">
        <name>Fe cation</name>
        <dbReference type="ChEBI" id="CHEBI:24875"/>
    </cofactor>
</comment>
<dbReference type="OrthoDB" id="9788129at2"/>
<proteinExistence type="inferred from homology"/>
<dbReference type="EMBL" id="CP035107">
    <property type="protein sequence ID" value="QAR31207.1"/>
    <property type="molecule type" value="Genomic_DNA"/>
</dbReference>
<evidence type="ECO:0000256" key="9">
    <source>
        <dbReference type="ARBA" id="ARBA00022929"/>
    </source>
</evidence>
<keyword evidence="7" id="KW-0673">Quorum sensing</keyword>
<evidence type="ECO:0000313" key="16">
    <source>
        <dbReference type="Proteomes" id="UP000287701"/>
    </source>
</evidence>
<gene>
    <name evidence="15" type="ORF">EQP59_07595</name>
</gene>
<dbReference type="GeneID" id="71569975"/>
<evidence type="ECO:0000256" key="13">
    <source>
        <dbReference type="ARBA" id="ARBA00030600"/>
    </source>
</evidence>
<dbReference type="EC" id="4.4.1.21" evidence="5"/>
<dbReference type="PANTHER" id="PTHR35799">
    <property type="entry name" value="S-RIBOSYLHOMOCYSTEINE LYASE"/>
    <property type="match status" value="1"/>
</dbReference>
<dbReference type="GO" id="GO:0043768">
    <property type="term" value="F:S-ribosylhomocysteine lyase activity"/>
    <property type="evidence" value="ECO:0007669"/>
    <property type="project" value="UniProtKB-EC"/>
</dbReference>
<dbReference type="Gene3D" id="3.30.1360.80">
    <property type="entry name" value="S-ribosylhomocysteinase (LuxS)"/>
    <property type="match status" value="1"/>
</dbReference>
<dbReference type="SUPFAM" id="SSF63411">
    <property type="entry name" value="LuxS/MPP-like metallohydrolase"/>
    <property type="match status" value="1"/>
</dbReference>
<keyword evidence="11 15" id="KW-0456">Lyase</keyword>
<evidence type="ECO:0000256" key="1">
    <source>
        <dbReference type="ARBA" id="ARBA00000297"/>
    </source>
</evidence>
<comment type="similarity">
    <text evidence="3">Belongs to the LuxS family.</text>
</comment>
<evidence type="ECO:0000256" key="7">
    <source>
        <dbReference type="ARBA" id="ARBA00022654"/>
    </source>
</evidence>
<keyword evidence="9" id="KW-0071">Autoinducer synthesis</keyword>
<keyword evidence="8" id="KW-0479">Metal-binding</keyword>
<evidence type="ECO:0000256" key="8">
    <source>
        <dbReference type="ARBA" id="ARBA00022723"/>
    </source>
</evidence>
<sequence length="158" mass="18132">MERIASFCIDHLKLKRGIYVSRKDQVGNETLTSFDIRMKEPYREPVLGAAELHTIEHLAATWLRNSEWKDKIVYWGPMGCQTGNYLIIAGDYTSVDIVPLITDLYRFMADFEGEIPGASTLECGNFYNNNLPMAKYEAKKYLEEVLLQLTPENLNYPA</sequence>
<evidence type="ECO:0000256" key="4">
    <source>
        <dbReference type="ARBA" id="ARBA00011738"/>
    </source>
</evidence>
<evidence type="ECO:0000256" key="14">
    <source>
        <dbReference type="ARBA" id="ARBA00031777"/>
    </source>
</evidence>
<comment type="catalytic activity">
    <reaction evidence="1">
        <text>S-(5-deoxy-D-ribos-5-yl)-L-homocysteine = (S)-4,5-dihydroxypentane-2,3-dione + L-homocysteine</text>
        <dbReference type="Rhea" id="RHEA:17753"/>
        <dbReference type="ChEBI" id="CHEBI:29484"/>
        <dbReference type="ChEBI" id="CHEBI:58195"/>
        <dbReference type="ChEBI" id="CHEBI:58199"/>
        <dbReference type="EC" id="4.4.1.21"/>
    </reaction>
</comment>
<evidence type="ECO:0000313" key="15">
    <source>
        <dbReference type="EMBL" id="QAR31207.1"/>
    </source>
</evidence>
<comment type="function">
    <text evidence="12">Involved in the synthesis of autoinducer 2 (AI-2) which is secreted by bacteria and is used to communicate both the cell density and the metabolic potential of the environment. The regulation of gene expression in response to changes in cell density is called quorum sensing. Catalyzes the transformation of S-ribosylhomocysteine (RHC) to homocysteine (HC) and 4,5-dihydroxy-2,3-pentadione (DPD).</text>
</comment>
<dbReference type="AlphaFoldDB" id="A0A410JSR0"/>
<evidence type="ECO:0000256" key="5">
    <source>
        <dbReference type="ARBA" id="ARBA00012240"/>
    </source>
</evidence>
<comment type="subunit">
    <text evidence="4">Homodimer.</text>
</comment>
<organism evidence="15 16">
    <name type="scientific">Ornithobacterium rhinotracheale</name>
    <dbReference type="NCBI Taxonomy" id="28251"/>
    <lineage>
        <taxon>Bacteria</taxon>
        <taxon>Pseudomonadati</taxon>
        <taxon>Bacteroidota</taxon>
        <taxon>Flavobacteriia</taxon>
        <taxon>Flavobacteriales</taxon>
        <taxon>Weeksellaceae</taxon>
        <taxon>Ornithobacterium</taxon>
    </lineage>
</organism>
<dbReference type="GO" id="GO:0009372">
    <property type="term" value="P:quorum sensing"/>
    <property type="evidence" value="ECO:0007669"/>
    <property type="project" value="UniProtKB-KW"/>
</dbReference>
<dbReference type="PRINTS" id="PR01487">
    <property type="entry name" value="LUXSPROTEIN"/>
</dbReference>
<protein>
    <recommendedName>
        <fullName evidence="6">S-ribosylhomocysteine lyase</fullName>
        <ecNumber evidence="5">4.4.1.21</ecNumber>
    </recommendedName>
    <alternativeName>
        <fullName evidence="13">AI-2 synthesis protein</fullName>
    </alternativeName>
    <alternativeName>
        <fullName evidence="14">Autoinducer-2 production protein LuxS</fullName>
    </alternativeName>
</protein>
<dbReference type="PANTHER" id="PTHR35799:SF1">
    <property type="entry name" value="S-RIBOSYLHOMOCYSTEINE LYASE"/>
    <property type="match status" value="1"/>
</dbReference>
<evidence type="ECO:0000256" key="3">
    <source>
        <dbReference type="ARBA" id="ARBA00007311"/>
    </source>
</evidence>
<dbReference type="RefSeq" id="WP_014791593.1">
    <property type="nucleotide sequence ID" value="NZ_CP035107.1"/>
</dbReference>
<accession>A0A410JSR0</accession>
<dbReference type="GO" id="GO:0005506">
    <property type="term" value="F:iron ion binding"/>
    <property type="evidence" value="ECO:0007669"/>
    <property type="project" value="InterPro"/>
</dbReference>
<dbReference type="OMA" id="DVSPMGC"/>
<evidence type="ECO:0000256" key="2">
    <source>
        <dbReference type="ARBA" id="ARBA00001962"/>
    </source>
</evidence>
<dbReference type="InterPro" id="IPR011249">
    <property type="entry name" value="Metalloenz_LuxS/M16"/>
</dbReference>
<dbReference type="Pfam" id="PF02664">
    <property type="entry name" value="LuxS"/>
    <property type="match status" value="1"/>
</dbReference>
<name>A0A410JSR0_ORNRH</name>
<evidence type="ECO:0000256" key="6">
    <source>
        <dbReference type="ARBA" id="ARBA00015130"/>
    </source>
</evidence>
<dbReference type="NCBIfam" id="NF002604">
    <property type="entry name" value="PRK02260.1-4"/>
    <property type="match status" value="1"/>
</dbReference>
<evidence type="ECO:0000256" key="12">
    <source>
        <dbReference type="ARBA" id="ARBA00024654"/>
    </source>
</evidence>
<evidence type="ECO:0000256" key="11">
    <source>
        <dbReference type="ARBA" id="ARBA00023239"/>
    </source>
</evidence>
<evidence type="ECO:0000256" key="10">
    <source>
        <dbReference type="ARBA" id="ARBA00023004"/>
    </source>
</evidence>